<dbReference type="AlphaFoldDB" id="A0A841ZNC4"/>
<dbReference type="Proteomes" id="UP000559885">
    <property type="component" value="Unassembled WGS sequence"/>
</dbReference>
<sequence length="48" mass="5677">MKKEPKKMDKVVQNLKSKGISVEKTKSRKELWQTIQVTPFVKVEFSLR</sequence>
<reference evidence="1 2" key="1">
    <citation type="submission" date="2020-03" db="EMBL/GenBank/DDBJ databases">
        <title>Soil Listeria distribution.</title>
        <authorList>
            <person name="Liao J."/>
            <person name="Wiedmann M."/>
        </authorList>
    </citation>
    <scope>NUCLEOTIDE SEQUENCE [LARGE SCALE GENOMIC DNA]</scope>
    <source>
        <strain evidence="1 2">FSL L7-1507</strain>
    </source>
</reference>
<protein>
    <submittedName>
        <fullName evidence="1">Uncharacterized protein</fullName>
    </submittedName>
</protein>
<organism evidence="1 2">
    <name type="scientific">Listeria aquatica</name>
    <dbReference type="NCBI Taxonomy" id="1494960"/>
    <lineage>
        <taxon>Bacteria</taxon>
        <taxon>Bacillati</taxon>
        <taxon>Bacillota</taxon>
        <taxon>Bacilli</taxon>
        <taxon>Bacillales</taxon>
        <taxon>Listeriaceae</taxon>
        <taxon>Listeria</taxon>
    </lineage>
</organism>
<dbReference type="RefSeq" id="WP_185371810.1">
    <property type="nucleotide sequence ID" value="NZ_CP195758.1"/>
</dbReference>
<dbReference type="EMBL" id="JAARRM010000001">
    <property type="protein sequence ID" value="MBC1520211.1"/>
    <property type="molecule type" value="Genomic_DNA"/>
</dbReference>
<evidence type="ECO:0000313" key="1">
    <source>
        <dbReference type="EMBL" id="MBC1520211.1"/>
    </source>
</evidence>
<dbReference type="InterPro" id="IPR049839">
    <property type="entry name" value="Lmo0850-like"/>
</dbReference>
<name>A0A841ZNC4_9LIST</name>
<evidence type="ECO:0000313" key="2">
    <source>
        <dbReference type="Proteomes" id="UP000559885"/>
    </source>
</evidence>
<dbReference type="NCBIfam" id="NF040845">
    <property type="entry name" value="lmo0850_fam"/>
    <property type="match status" value="1"/>
</dbReference>
<proteinExistence type="predicted"/>
<comment type="caution">
    <text evidence="1">The sequence shown here is derived from an EMBL/GenBank/DDBJ whole genome shotgun (WGS) entry which is preliminary data.</text>
</comment>
<gene>
    <name evidence="1" type="ORF">HB912_00945</name>
</gene>
<accession>A0A841ZNC4</accession>